<protein>
    <submittedName>
        <fullName evidence="1">Uncharacterized protein</fullName>
    </submittedName>
</protein>
<dbReference type="OrthoDB" id="18234at2759"/>
<name>A0A5B7HJC1_PORTR</name>
<dbReference type="AlphaFoldDB" id="A0A5B7HJC1"/>
<evidence type="ECO:0000313" key="1">
    <source>
        <dbReference type="EMBL" id="MPC68684.1"/>
    </source>
</evidence>
<accession>A0A5B7HJC1</accession>
<reference evidence="1 2" key="1">
    <citation type="submission" date="2019-05" db="EMBL/GenBank/DDBJ databases">
        <title>Another draft genome of Portunus trituberculatus and its Hox gene families provides insights of decapod evolution.</title>
        <authorList>
            <person name="Jeong J.-H."/>
            <person name="Song I."/>
            <person name="Kim S."/>
            <person name="Choi T."/>
            <person name="Kim D."/>
            <person name="Ryu S."/>
            <person name="Kim W."/>
        </authorList>
    </citation>
    <scope>NUCLEOTIDE SEQUENCE [LARGE SCALE GENOMIC DNA]</scope>
    <source>
        <tissue evidence="1">Muscle</tissue>
    </source>
</reference>
<dbReference type="Proteomes" id="UP000324222">
    <property type="component" value="Unassembled WGS sequence"/>
</dbReference>
<dbReference type="EMBL" id="VSRR010028221">
    <property type="protein sequence ID" value="MPC68684.1"/>
    <property type="molecule type" value="Genomic_DNA"/>
</dbReference>
<keyword evidence="2" id="KW-1185">Reference proteome</keyword>
<proteinExistence type="predicted"/>
<evidence type="ECO:0000313" key="2">
    <source>
        <dbReference type="Proteomes" id="UP000324222"/>
    </source>
</evidence>
<sequence>MYCHRAVGKHDYICIVFHCSLNLSTVPLPVQAWEEVCAELGVVPLWQSASDVSHRTLIIRLADHLELSSRTHRMRAARAILYIVQVSGLV</sequence>
<organism evidence="1 2">
    <name type="scientific">Portunus trituberculatus</name>
    <name type="common">Swimming crab</name>
    <name type="synonym">Neptunus trituberculatus</name>
    <dbReference type="NCBI Taxonomy" id="210409"/>
    <lineage>
        <taxon>Eukaryota</taxon>
        <taxon>Metazoa</taxon>
        <taxon>Ecdysozoa</taxon>
        <taxon>Arthropoda</taxon>
        <taxon>Crustacea</taxon>
        <taxon>Multicrustacea</taxon>
        <taxon>Malacostraca</taxon>
        <taxon>Eumalacostraca</taxon>
        <taxon>Eucarida</taxon>
        <taxon>Decapoda</taxon>
        <taxon>Pleocyemata</taxon>
        <taxon>Brachyura</taxon>
        <taxon>Eubrachyura</taxon>
        <taxon>Portunoidea</taxon>
        <taxon>Portunidae</taxon>
        <taxon>Portuninae</taxon>
        <taxon>Portunus</taxon>
    </lineage>
</organism>
<comment type="caution">
    <text evidence="1">The sequence shown here is derived from an EMBL/GenBank/DDBJ whole genome shotgun (WGS) entry which is preliminary data.</text>
</comment>
<gene>
    <name evidence="1" type="ORF">E2C01_062888</name>
</gene>